<proteinExistence type="predicted"/>
<sequence>MKFAFFAALASLAAAASAQSITIGSPAEGTSVTPGQSITVQVNRPNSLTSSQEVAIVISMLGCSGPCPDPYDALGSTLYAGSYSPQYPANRLPWDQPQQNFTVTVPSYLSAGTAQLSVLHLSLVGAAPFPLYEIKNTTVTVV</sequence>
<evidence type="ECO:0000313" key="1">
    <source>
        <dbReference type="EMBL" id="KAI0061524.1"/>
    </source>
</evidence>
<keyword evidence="2" id="KW-1185">Reference proteome</keyword>
<comment type="caution">
    <text evidence="1">The sequence shown here is derived from an EMBL/GenBank/DDBJ whole genome shotgun (WGS) entry which is preliminary data.</text>
</comment>
<name>A0ACB8SY54_9AGAM</name>
<accession>A0ACB8SY54</accession>
<protein>
    <submittedName>
        <fullName evidence="1">Uncharacterized protein</fullName>
    </submittedName>
</protein>
<dbReference type="EMBL" id="MU277212">
    <property type="protein sequence ID" value="KAI0061524.1"/>
    <property type="molecule type" value="Genomic_DNA"/>
</dbReference>
<dbReference type="Proteomes" id="UP000814140">
    <property type="component" value="Unassembled WGS sequence"/>
</dbReference>
<gene>
    <name evidence="1" type="ORF">BV25DRAFT_1916879</name>
</gene>
<reference evidence="1" key="1">
    <citation type="submission" date="2021-03" db="EMBL/GenBank/DDBJ databases">
        <authorList>
            <consortium name="DOE Joint Genome Institute"/>
            <person name="Ahrendt S."/>
            <person name="Looney B.P."/>
            <person name="Miyauchi S."/>
            <person name="Morin E."/>
            <person name="Drula E."/>
            <person name="Courty P.E."/>
            <person name="Chicoki N."/>
            <person name="Fauchery L."/>
            <person name="Kohler A."/>
            <person name="Kuo A."/>
            <person name="Labutti K."/>
            <person name="Pangilinan J."/>
            <person name="Lipzen A."/>
            <person name="Riley R."/>
            <person name="Andreopoulos W."/>
            <person name="He G."/>
            <person name="Johnson J."/>
            <person name="Barry K.W."/>
            <person name="Grigoriev I.V."/>
            <person name="Nagy L."/>
            <person name="Hibbett D."/>
            <person name="Henrissat B."/>
            <person name="Matheny P.B."/>
            <person name="Labbe J."/>
            <person name="Martin F."/>
        </authorList>
    </citation>
    <scope>NUCLEOTIDE SEQUENCE</scope>
    <source>
        <strain evidence="1">HHB10654</strain>
    </source>
</reference>
<reference evidence="1" key="2">
    <citation type="journal article" date="2022" name="New Phytol.">
        <title>Evolutionary transition to the ectomycorrhizal habit in the genomes of a hyperdiverse lineage of mushroom-forming fungi.</title>
        <authorList>
            <person name="Looney B."/>
            <person name="Miyauchi S."/>
            <person name="Morin E."/>
            <person name="Drula E."/>
            <person name="Courty P.E."/>
            <person name="Kohler A."/>
            <person name="Kuo A."/>
            <person name="LaButti K."/>
            <person name="Pangilinan J."/>
            <person name="Lipzen A."/>
            <person name="Riley R."/>
            <person name="Andreopoulos W."/>
            <person name="He G."/>
            <person name="Johnson J."/>
            <person name="Nolan M."/>
            <person name="Tritt A."/>
            <person name="Barry K.W."/>
            <person name="Grigoriev I.V."/>
            <person name="Nagy L.G."/>
            <person name="Hibbett D."/>
            <person name="Henrissat B."/>
            <person name="Matheny P.B."/>
            <person name="Labbe J."/>
            <person name="Martin F.M."/>
        </authorList>
    </citation>
    <scope>NUCLEOTIDE SEQUENCE</scope>
    <source>
        <strain evidence="1">HHB10654</strain>
    </source>
</reference>
<evidence type="ECO:0000313" key="2">
    <source>
        <dbReference type="Proteomes" id="UP000814140"/>
    </source>
</evidence>
<organism evidence="1 2">
    <name type="scientific">Artomyces pyxidatus</name>
    <dbReference type="NCBI Taxonomy" id="48021"/>
    <lineage>
        <taxon>Eukaryota</taxon>
        <taxon>Fungi</taxon>
        <taxon>Dikarya</taxon>
        <taxon>Basidiomycota</taxon>
        <taxon>Agaricomycotina</taxon>
        <taxon>Agaricomycetes</taxon>
        <taxon>Russulales</taxon>
        <taxon>Auriscalpiaceae</taxon>
        <taxon>Artomyces</taxon>
    </lineage>
</organism>